<feature type="transmembrane region" description="Helical" evidence="9">
    <location>
        <begin position="339"/>
        <end position="359"/>
    </location>
</feature>
<reference evidence="11 12" key="2">
    <citation type="journal article" date="2008" name="Bioinformatics">
        <title>Assembly reconciliation.</title>
        <authorList>
            <person name="Zimin A.V."/>
            <person name="Smith D.R."/>
            <person name="Sutton G."/>
            <person name="Yorke J.A."/>
        </authorList>
    </citation>
    <scope>NUCLEOTIDE SEQUENCE [LARGE SCALE GENOMIC DNA]</scope>
    <source>
        <strain evidence="11 12">TSC#14021-0224.01</strain>
    </source>
</reference>
<feature type="transmembrane region" description="Helical" evidence="9">
    <location>
        <begin position="86"/>
        <end position="107"/>
    </location>
</feature>
<evidence type="ECO:0000256" key="2">
    <source>
        <dbReference type="ARBA" id="ARBA00011036"/>
    </source>
</evidence>
<feature type="transmembrane region" description="Helical" evidence="9">
    <location>
        <begin position="247"/>
        <end position="266"/>
    </location>
</feature>
<evidence type="ECO:0000259" key="10">
    <source>
        <dbReference type="Pfam" id="PF00909"/>
    </source>
</evidence>
<evidence type="ECO:0000256" key="4">
    <source>
        <dbReference type="ARBA" id="ARBA00022692"/>
    </source>
</evidence>
<dbReference type="GO" id="GO:0008519">
    <property type="term" value="F:ammonium channel activity"/>
    <property type="evidence" value="ECO:0007669"/>
    <property type="project" value="EnsemblMetazoa"/>
</dbReference>
<evidence type="ECO:0000313" key="11">
    <source>
        <dbReference type="EMBL" id="KQS43614.1"/>
    </source>
</evidence>
<dbReference type="PANTHER" id="PTHR11730:SF60">
    <property type="entry name" value="RH50, ISOFORM D"/>
    <property type="match status" value="1"/>
</dbReference>
<dbReference type="AlphaFoldDB" id="A0A0Q5U3P6"/>
<dbReference type="GO" id="GO:0097272">
    <property type="term" value="P:ammonium homeostasis"/>
    <property type="evidence" value="ECO:0007669"/>
    <property type="project" value="TreeGrafter"/>
</dbReference>
<keyword evidence="8" id="KW-0325">Glycoprotein</keyword>
<evidence type="ECO:0000256" key="8">
    <source>
        <dbReference type="ARBA" id="ARBA00023180"/>
    </source>
</evidence>
<evidence type="ECO:0000313" key="12">
    <source>
        <dbReference type="Proteomes" id="UP000008711"/>
    </source>
</evidence>
<feature type="transmembrane region" description="Helical" evidence="9">
    <location>
        <begin position="12"/>
        <end position="29"/>
    </location>
</feature>
<keyword evidence="7" id="KW-0924">Ammonia transport</keyword>
<dbReference type="InterPro" id="IPR029020">
    <property type="entry name" value="Ammonium/urea_transptr"/>
</dbReference>
<keyword evidence="12" id="KW-1185">Reference proteome</keyword>
<proteinExistence type="inferred from homology"/>
<dbReference type="GO" id="GO:0071242">
    <property type="term" value="P:cellular response to ammonium ion"/>
    <property type="evidence" value="ECO:0007669"/>
    <property type="project" value="EnsemblMetazoa"/>
</dbReference>
<evidence type="ECO:0000256" key="9">
    <source>
        <dbReference type="SAM" id="Phobius"/>
    </source>
</evidence>
<name>A0A0Q5U3P6_DROER</name>
<dbReference type="FunFam" id="1.10.3430.10:FF:000001">
    <property type="entry name" value="Ammonium transporter Rh type C"/>
    <property type="match status" value="1"/>
</dbReference>
<dbReference type="PRINTS" id="PR00342">
    <property type="entry name" value="RHESUSRHD"/>
</dbReference>
<keyword evidence="4 9" id="KW-0812">Transmembrane</keyword>
<dbReference type="SUPFAM" id="SSF111352">
    <property type="entry name" value="Ammonium transporter"/>
    <property type="match status" value="1"/>
</dbReference>
<gene>
    <name evidence="11" type="primary">Dere\GG15254</name>
    <name evidence="11" type="synonym">dere_GLEANR_15346</name>
    <name evidence="11" type="synonym">GG15254</name>
    <name evidence="11" type="ORF">Dere_GG15254</name>
</gene>
<keyword evidence="6 9" id="KW-0472">Membrane</keyword>
<feature type="transmembrane region" description="Helical" evidence="9">
    <location>
        <begin position="301"/>
        <end position="318"/>
    </location>
</feature>
<keyword evidence="5 9" id="KW-1133">Transmembrane helix</keyword>
<keyword evidence="3" id="KW-0813">Transport</keyword>
<evidence type="ECO:0000256" key="5">
    <source>
        <dbReference type="ARBA" id="ARBA00022989"/>
    </source>
</evidence>
<dbReference type="Gene3D" id="1.10.3430.10">
    <property type="entry name" value="Ammonium transporter AmtB like domains"/>
    <property type="match status" value="1"/>
</dbReference>
<evidence type="ECO:0000256" key="1">
    <source>
        <dbReference type="ARBA" id="ARBA00004141"/>
    </source>
</evidence>
<feature type="domain" description="Ammonium transporter AmtB-like" evidence="10">
    <location>
        <begin position="21"/>
        <end position="433"/>
    </location>
</feature>
<reference evidence="11 12" key="1">
    <citation type="journal article" date="2007" name="Nature">
        <title>Evolution of genes and genomes on the Drosophila phylogeny.</title>
        <authorList>
            <consortium name="Drosophila 12 Genomes Consortium"/>
            <person name="Clark A.G."/>
            <person name="Eisen M.B."/>
            <person name="Smith D.R."/>
            <person name="Bergman C.M."/>
            <person name="Oliver B."/>
            <person name="Markow T.A."/>
            <person name="Kaufman T.C."/>
            <person name="Kellis M."/>
            <person name="Gelbart W."/>
            <person name="Iyer V.N."/>
            <person name="Pollard D.A."/>
            <person name="Sackton T.B."/>
            <person name="Larracuente A.M."/>
            <person name="Singh N.D."/>
            <person name="Abad J.P."/>
            <person name="Abt D.N."/>
            <person name="Adryan B."/>
            <person name="Aguade M."/>
            <person name="Akashi H."/>
            <person name="Anderson W.W."/>
            <person name="Aquadro C.F."/>
            <person name="Ardell D.H."/>
            <person name="Arguello R."/>
            <person name="Artieri C.G."/>
            <person name="Barbash D.A."/>
            <person name="Barker D."/>
            <person name="Barsanti P."/>
            <person name="Batterham P."/>
            <person name="Batzoglou S."/>
            <person name="Begun D."/>
            <person name="Bhutkar A."/>
            <person name="Blanco E."/>
            <person name="Bosak S.A."/>
            <person name="Bradley R.K."/>
            <person name="Brand A.D."/>
            <person name="Brent M.R."/>
            <person name="Brooks A.N."/>
            <person name="Brown R.H."/>
            <person name="Butlin R.K."/>
            <person name="Caggese C."/>
            <person name="Calvi B.R."/>
            <person name="Bernardo de Carvalho A."/>
            <person name="Caspi A."/>
            <person name="Castrezana S."/>
            <person name="Celniker S.E."/>
            <person name="Chang J.L."/>
            <person name="Chapple C."/>
            <person name="Chatterji S."/>
            <person name="Chinwalla A."/>
            <person name="Civetta A."/>
            <person name="Clifton S.W."/>
            <person name="Comeron J.M."/>
            <person name="Costello J.C."/>
            <person name="Coyne J.A."/>
            <person name="Daub J."/>
            <person name="David R.G."/>
            <person name="Delcher A.L."/>
            <person name="Delehaunty K."/>
            <person name="Do C.B."/>
            <person name="Ebling H."/>
            <person name="Edwards K."/>
            <person name="Eickbush T."/>
            <person name="Evans J.D."/>
            <person name="Filipski A."/>
            <person name="Findeiss S."/>
            <person name="Freyhult E."/>
            <person name="Fulton L."/>
            <person name="Fulton R."/>
            <person name="Garcia A.C."/>
            <person name="Gardiner A."/>
            <person name="Garfield D.A."/>
            <person name="Garvin B.E."/>
            <person name="Gibson G."/>
            <person name="Gilbert D."/>
            <person name="Gnerre S."/>
            <person name="Godfrey J."/>
            <person name="Good R."/>
            <person name="Gotea V."/>
            <person name="Gravely B."/>
            <person name="Greenberg A.J."/>
            <person name="Griffiths-Jones S."/>
            <person name="Gross S."/>
            <person name="Guigo R."/>
            <person name="Gustafson E.A."/>
            <person name="Haerty W."/>
            <person name="Hahn M.W."/>
            <person name="Halligan D.L."/>
            <person name="Halpern A.L."/>
            <person name="Halter G.M."/>
            <person name="Han M.V."/>
            <person name="Heger A."/>
            <person name="Hillier L."/>
            <person name="Hinrichs A.S."/>
            <person name="Holmes I."/>
            <person name="Hoskins R.A."/>
            <person name="Hubisz M.J."/>
            <person name="Hultmark D."/>
            <person name="Huntley M.A."/>
            <person name="Jaffe D.B."/>
            <person name="Jagadeeshan S."/>
            <person name="Jeck W.R."/>
            <person name="Johnson J."/>
            <person name="Jones C.D."/>
            <person name="Jordan W.C."/>
            <person name="Karpen G.H."/>
            <person name="Kataoka E."/>
            <person name="Keightley P.D."/>
            <person name="Kheradpour P."/>
            <person name="Kirkness E.F."/>
            <person name="Koerich L.B."/>
            <person name="Kristiansen K."/>
            <person name="Kudrna D."/>
            <person name="Kulathinal R.J."/>
            <person name="Kumar S."/>
            <person name="Kwok R."/>
            <person name="Lander E."/>
            <person name="Langley C.H."/>
            <person name="Lapoint R."/>
            <person name="Lazzaro B.P."/>
            <person name="Lee S.J."/>
            <person name="Levesque L."/>
            <person name="Li R."/>
            <person name="Lin C.F."/>
            <person name="Lin M.F."/>
            <person name="Lindblad-Toh K."/>
            <person name="Llopart A."/>
            <person name="Long M."/>
            <person name="Low L."/>
            <person name="Lozovsky E."/>
            <person name="Lu J."/>
            <person name="Luo M."/>
            <person name="Machado C.A."/>
            <person name="Makalowski W."/>
            <person name="Marzo M."/>
            <person name="Matsuda M."/>
            <person name="Matzkin L."/>
            <person name="McAllister B."/>
            <person name="McBride C.S."/>
            <person name="McKernan B."/>
            <person name="McKernan K."/>
            <person name="Mendez-Lago M."/>
            <person name="Minx P."/>
            <person name="Mollenhauer M.U."/>
            <person name="Montooth K."/>
            <person name="Mount S.M."/>
            <person name="Mu X."/>
            <person name="Myers E."/>
            <person name="Negre B."/>
            <person name="Newfeld S."/>
            <person name="Nielsen R."/>
            <person name="Noor M.A."/>
            <person name="O'Grady P."/>
            <person name="Pachter L."/>
            <person name="Papaceit M."/>
            <person name="Parisi M.J."/>
            <person name="Parisi M."/>
            <person name="Parts L."/>
            <person name="Pedersen J.S."/>
            <person name="Pesole G."/>
            <person name="Phillippy A.M."/>
            <person name="Ponting C.P."/>
            <person name="Pop M."/>
            <person name="Porcelli D."/>
            <person name="Powell J.R."/>
            <person name="Prohaska S."/>
            <person name="Pruitt K."/>
            <person name="Puig M."/>
            <person name="Quesneville H."/>
            <person name="Ram K.R."/>
            <person name="Rand D."/>
            <person name="Rasmussen M.D."/>
            <person name="Reed L.K."/>
            <person name="Reenan R."/>
            <person name="Reily A."/>
            <person name="Remington K.A."/>
            <person name="Rieger T.T."/>
            <person name="Ritchie M.G."/>
            <person name="Robin C."/>
            <person name="Rogers Y.H."/>
            <person name="Rohde C."/>
            <person name="Rozas J."/>
            <person name="Rubenfield M.J."/>
            <person name="Ruiz A."/>
            <person name="Russo S."/>
            <person name="Salzberg S.L."/>
            <person name="Sanchez-Gracia A."/>
            <person name="Saranga D.J."/>
            <person name="Sato H."/>
            <person name="Schaeffer S.W."/>
            <person name="Schatz M.C."/>
            <person name="Schlenke T."/>
            <person name="Schwartz R."/>
            <person name="Segarra C."/>
            <person name="Singh R.S."/>
            <person name="Sirot L."/>
            <person name="Sirota M."/>
            <person name="Sisneros N.B."/>
            <person name="Smith C.D."/>
            <person name="Smith T.F."/>
            <person name="Spieth J."/>
            <person name="Stage D.E."/>
            <person name="Stark A."/>
            <person name="Stephan W."/>
            <person name="Strausberg R.L."/>
            <person name="Strempel S."/>
            <person name="Sturgill D."/>
            <person name="Sutton G."/>
            <person name="Sutton G.G."/>
            <person name="Tao W."/>
            <person name="Teichmann S."/>
            <person name="Tobari Y.N."/>
            <person name="Tomimura Y."/>
            <person name="Tsolas J.M."/>
            <person name="Valente V.L."/>
            <person name="Venter E."/>
            <person name="Venter J.C."/>
            <person name="Vicario S."/>
            <person name="Vieira F.G."/>
            <person name="Vilella A.J."/>
            <person name="Villasante A."/>
            <person name="Walenz B."/>
            <person name="Wang J."/>
            <person name="Wasserman M."/>
            <person name="Watts T."/>
            <person name="Wilson D."/>
            <person name="Wilson R.K."/>
            <person name="Wing R.A."/>
            <person name="Wolfner M.F."/>
            <person name="Wong A."/>
            <person name="Wong G.K."/>
            <person name="Wu C.I."/>
            <person name="Wu G."/>
            <person name="Yamamoto D."/>
            <person name="Yang H.P."/>
            <person name="Yang S.P."/>
            <person name="Yorke J.A."/>
            <person name="Yoshida K."/>
            <person name="Zdobnov E."/>
            <person name="Zhang P."/>
            <person name="Zhang Y."/>
            <person name="Zimin A.V."/>
            <person name="Baldwin J."/>
            <person name="Abdouelleil A."/>
            <person name="Abdulkadir J."/>
            <person name="Abebe A."/>
            <person name="Abera B."/>
            <person name="Abreu J."/>
            <person name="Acer S.C."/>
            <person name="Aftuck L."/>
            <person name="Alexander A."/>
            <person name="An P."/>
            <person name="Anderson E."/>
            <person name="Anderson S."/>
            <person name="Arachi H."/>
            <person name="Azer M."/>
            <person name="Bachantsang P."/>
            <person name="Barry A."/>
            <person name="Bayul T."/>
            <person name="Berlin A."/>
            <person name="Bessette D."/>
            <person name="Bloom T."/>
            <person name="Blye J."/>
            <person name="Boguslavskiy L."/>
            <person name="Bonnet C."/>
            <person name="Boukhgalter B."/>
            <person name="Bourzgui I."/>
            <person name="Brown A."/>
            <person name="Cahill P."/>
            <person name="Channer S."/>
            <person name="Cheshatsang Y."/>
            <person name="Chuda L."/>
            <person name="Citroen M."/>
            <person name="Collymore A."/>
            <person name="Cooke P."/>
            <person name="Costello M."/>
            <person name="D'Aco K."/>
            <person name="Daza R."/>
            <person name="De Haan G."/>
            <person name="DeGray S."/>
            <person name="DeMaso C."/>
            <person name="Dhargay N."/>
            <person name="Dooley K."/>
            <person name="Dooley E."/>
            <person name="Doricent M."/>
            <person name="Dorje P."/>
            <person name="Dorjee K."/>
            <person name="Dupes A."/>
            <person name="Elong R."/>
            <person name="Falk J."/>
            <person name="Farina A."/>
            <person name="Faro S."/>
            <person name="Ferguson D."/>
            <person name="Fisher S."/>
            <person name="Foley C.D."/>
            <person name="Franke A."/>
            <person name="Friedrich D."/>
            <person name="Gadbois L."/>
            <person name="Gearin G."/>
            <person name="Gearin C.R."/>
            <person name="Giannoukos G."/>
            <person name="Goode T."/>
            <person name="Graham J."/>
            <person name="Grandbois E."/>
            <person name="Grewal S."/>
            <person name="Gyaltsen K."/>
            <person name="Hafez N."/>
            <person name="Hagos B."/>
            <person name="Hall J."/>
            <person name="Henson C."/>
            <person name="Hollinger A."/>
            <person name="Honan T."/>
            <person name="Huard M.D."/>
            <person name="Hughes L."/>
            <person name="Hurhula B."/>
            <person name="Husby M.E."/>
            <person name="Kamat A."/>
            <person name="Kanga B."/>
            <person name="Kashin S."/>
            <person name="Khazanovich D."/>
            <person name="Kisner P."/>
            <person name="Lance K."/>
            <person name="Lara M."/>
            <person name="Lee W."/>
            <person name="Lennon N."/>
            <person name="Letendre F."/>
            <person name="LeVine R."/>
            <person name="Lipovsky A."/>
            <person name="Liu X."/>
            <person name="Liu J."/>
            <person name="Liu S."/>
            <person name="Lokyitsang T."/>
            <person name="Lokyitsang Y."/>
            <person name="Lubonja R."/>
            <person name="Lui A."/>
            <person name="MacDonald P."/>
            <person name="Magnisalis V."/>
            <person name="Maru K."/>
            <person name="Matthews C."/>
            <person name="McCusker W."/>
            <person name="McDonough S."/>
            <person name="Mehta T."/>
            <person name="Meldrim J."/>
            <person name="Meneus L."/>
            <person name="Mihai O."/>
            <person name="Mihalev A."/>
            <person name="Mihova T."/>
            <person name="Mittelman R."/>
            <person name="Mlenga V."/>
            <person name="Montmayeur A."/>
            <person name="Mulrain L."/>
            <person name="Navidi A."/>
            <person name="Naylor J."/>
            <person name="Negash T."/>
            <person name="Nguyen T."/>
            <person name="Nguyen N."/>
            <person name="Nicol R."/>
            <person name="Norbu C."/>
            <person name="Norbu N."/>
            <person name="Novod N."/>
            <person name="O'Neill B."/>
            <person name="Osman S."/>
            <person name="Markiewicz E."/>
            <person name="Oyono O.L."/>
            <person name="Patti C."/>
            <person name="Phunkhang P."/>
            <person name="Pierre F."/>
            <person name="Priest M."/>
            <person name="Raghuraman S."/>
            <person name="Rege F."/>
            <person name="Reyes R."/>
            <person name="Rise C."/>
            <person name="Rogov P."/>
            <person name="Ross K."/>
            <person name="Ryan E."/>
            <person name="Settipalli S."/>
            <person name="Shea T."/>
            <person name="Sherpa N."/>
            <person name="Shi L."/>
            <person name="Shih D."/>
            <person name="Sparrow T."/>
            <person name="Spaulding J."/>
            <person name="Stalker J."/>
            <person name="Stange-Thomann N."/>
            <person name="Stavropoulos S."/>
            <person name="Stone C."/>
            <person name="Strader C."/>
            <person name="Tesfaye S."/>
            <person name="Thomson T."/>
            <person name="Thoulutsang Y."/>
            <person name="Thoulutsang D."/>
            <person name="Topham K."/>
            <person name="Topping I."/>
            <person name="Tsamla T."/>
            <person name="Vassiliev H."/>
            <person name="Vo A."/>
            <person name="Wangchuk T."/>
            <person name="Wangdi T."/>
            <person name="Weiand M."/>
            <person name="Wilkinson J."/>
            <person name="Wilson A."/>
            <person name="Yadav S."/>
            <person name="Young G."/>
            <person name="Yu Q."/>
            <person name="Zembek L."/>
            <person name="Zhong D."/>
            <person name="Zimmer A."/>
            <person name="Zwirko Z."/>
            <person name="Jaffe D.B."/>
            <person name="Alvarez P."/>
            <person name="Brockman W."/>
            <person name="Butler J."/>
            <person name="Chin C."/>
            <person name="Gnerre S."/>
            <person name="Grabherr M."/>
            <person name="Kleber M."/>
            <person name="Mauceli E."/>
            <person name="MacCallum I."/>
        </authorList>
    </citation>
    <scope>NUCLEOTIDE SEQUENCE [LARGE SCALE GENOMIC DNA]</scope>
    <source>
        <strain evidence="11 12">TSC#14021-0224.01</strain>
    </source>
</reference>
<feature type="transmembrane region" description="Helical" evidence="9">
    <location>
        <begin position="176"/>
        <end position="196"/>
    </location>
</feature>
<organism evidence="11 12">
    <name type="scientific">Drosophila erecta</name>
    <name type="common">Fruit fly</name>
    <dbReference type="NCBI Taxonomy" id="7220"/>
    <lineage>
        <taxon>Eukaryota</taxon>
        <taxon>Metazoa</taxon>
        <taxon>Ecdysozoa</taxon>
        <taxon>Arthropoda</taxon>
        <taxon>Hexapoda</taxon>
        <taxon>Insecta</taxon>
        <taxon>Pterygota</taxon>
        <taxon>Neoptera</taxon>
        <taxon>Endopterygota</taxon>
        <taxon>Diptera</taxon>
        <taxon>Brachycera</taxon>
        <taxon>Muscomorpha</taxon>
        <taxon>Ephydroidea</taxon>
        <taxon>Drosophilidae</taxon>
        <taxon>Drosophila</taxon>
        <taxon>Sophophora</taxon>
    </lineage>
</organism>
<comment type="subcellular location">
    <subcellularLocation>
        <location evidence="1">Membrane</location>
        <topology evidence="1">Multi-pass membrane protein</topology>
    </subcellularLocation>
</comment>
<dbReference type="Proteomes" id="UP000008711">
    <property type="component" value="Unassembled WGS sequence"/>
</dbReference>
<dbReference type="PANTHER" id="PTHR11730">
    <property type="entry name" value="AMMONIUM TRANSPORTER"/>
    <property type="match status" value="1"/>
</dbReference>
<protein>
    <submittedName>
        <fullName evidence="11">Uncharacterized protein, isoform B</fullName>
    </submittedName>
</protein>
<evidence type="ECO:0000256" key="7">
    <source>
        <dbReference type="ARBA" id="ARBA00023177"/>
    </source>
</evidence>
<dbReference type="EMBL" id="CH954178">
    <property type="protein sequence ID" value="KQS43614.1"/>
    <property type="molecule type" value="Genomic_DNA"/>
</dbReference>
<feature type="transmembrane region" description="Helical" evidence="9">
    <location>
        <begin position="208"/>
        <end position="227"/>
    </location>
</feature>
<feature type="transmembrane region" description="Helical" evidence="9">
    <location>
        <begin position="396"/>
        <end position="419"/>
    </location>
</feature>
<sequence>MHTPAAKVSGYVVLMIVQIIFLVLFWLFVRYEKTVLPLAIDAEDAGSANEHVSKYPQFQDIQVMIFIGFGFLMTFLRKYGYSATGFTLFMAALVVQWAVLMKGFLHMEGGRISLSLENIIDADIAAAVPLISMGALLGRTTPIQLLCMSIFEVALFAANEYLALHVLSICDCGGSITVHAFGAYFGLAVALMLRPAGDQNEAGKLEGASYTSDIFAMIGTTFLWVYWPSFNSVLADGAGGERAILNTFLSLAAATVTTFVVSALVSHENKLDMVHVQNSTLAGGVAVGTVCNLLLGAHGAVLIGIIAGTVSVLGYRYLTPWMTANLRLHDTCGVHNLHGMPALISAIASAIYASMATVGEYQSELQDIFPAMVGSNGTETKIMGGLGRNATSQAGYQLFGIAVTLLIAIGGGILTGGALKYASFRNLKKDEHHQDEHYWEVPAAESKEEYLNMLAKLLDDDAAASNSNSQSAANFNWRPFLLRNWNAIVPANNLYVRGALH</sequence>
<dbReference type="Pfam" id="PF00909">
    <property type="entry name" value="Ammonium_transp"/>
    <property type="match status" value="1"/>
</dbReference>
<dbReference type="OrthoDB" id="534912at2759"/>
<accession>A0A0Q5U3P6</accession>
<feature type="transmembrane region" description="Helical" evidence="9">
    <location>
        <begin position="145"/>
        <end position="164"/>
    </location>
</feature>
<dbReference type="InterPro" id="IPR002229">
    <property type="entry name" value="RhesusRHD"/>
</dbReference>
<dbReference type="GO" id="GO:0005886">
    <property type="term" value="C:plasma membrane"/>
    <property type="evidence" value="ECO:0007669"/>
    <property type="project" value="EnsemblMetazoa"/>
</dbReference>
<comment type="similarity">
    <text evidence="2">Belongs to the ammonium transporter (TC 2.A.49) family. Rh subfamily.</text>
</comment>
<evidence type="ECO:0000256" key="3">
    <source>
        <dbReference type="ARBA" id="ARBA00022448"/>
    </source>
</evidence>
<dbReference type="GO" id="GO:0050911">
    <property type="term" value="P:detection of chemical stimulus involved in sensory perception of smell"/>
    <property type="evidence" value="ECO:0007669"/>
    <property type="project" value="EnsemblMetazoa"/>
</dbReference>
<evidence type="ECO:0000256" key="6">
    <source>
        <dbReference type="ARBA" id="ARBA00023136"/>
    </source>
</evidence>
<dbReference type="InterPro" id="IPR024041">
    <property type="entry name" value="NH4_transpt_AmtB-like_dom"/>
</dbReference>
<dbReference type="SMR" id="A0A0Q5U3P6"/>